<protein>
    <submittedName>
        <fullName evidence="2">Uncharacterized protein</fullName>
    </submittedName>
</protein>
<gene>
    <name evidence="2" type="ORF">CAPSK01_000880</name>
</gene>
<feature type="region of interest" description="Disordered" evidence="1">
    <location>
        <begin position="33"/>
        <end position="129"/>
    </location>
</feature>
<reference evidence="2 3" key="1">
    <citation type="submission" date="2014-07" db="EMBL/GenBank/DDBJ databases">
        <title>Expanding our view of genomic diversity in Candidatus Accumulibacter clades.</title>
        <authorList>
            <person name="Skennerton C.T."/>
            <person name="Barr J.J."/>
            <person name="Slater F.R."/>
            <person name="Bond P.L."/>
            <person name="Tyson G.W."/>
        </authorList>
    </citation>
    <scope>NUCLEOTIDE SEQUENCE [LARGE SCALE GENOMIC DNA]</scope>
    <source>
        <strain evidence="3">SK-01</strain>
    </source>
</reference>
<accession>A0A084Y3W2</accession>
<evidence type="ECO:0000256" key="1">
    <source>
        <dbReference type="SAM" id="MobiDB-lite"/>
    </source>
</evidence>
<name>A0A084Y3W2_9PROT</name>
<evidence type="ECO:0000313" key="2">
    <source>
        <dbReference type="EMBL" id="KFB69406.1"/>
    </source>
</evidence>
<dbReference type="EMBL" id="JDSS02000015">
    <property type="protein sequence ID" value="KFB69406.1"/>
    <property type="molecule type" value="Genomic_DNA"/>
</dbReference>
<dbReference type="Proteomes" id="UP000019812">
    <property type="component" value="Unassembled WGS sequence"/>
</dbReference>
<comment type="caution">
    <text evidence="2">The sequence shown here is derived from an EMBL/GenBank/DDBJ whole genome shotgun (WGS) entry which is preliminary data.</text>
</comment>
<organism evidence="2 3">
    <name type="scientific">Candidatus Accumulibacter vicinus</name>
    <dbReference type="NCBI Taxonomy" id="2954382"/>
    <lineage>
        <taxon>Bacteria</taxon>
        <taxon>Pseudomonadati</taxon>
        <taxon>Pseudomonadota</taxon>
        <taxon>Betaproteobacteria</taxon>
        <taxon>Candidatus Accumulibacter</taxon>
    </lineage>
</organism>
<evidence type="ECO:0000313" key="3">
    <source>
        <dbReference type="Proteomes" id="UP000019812"/>
    </source>
</evidence>
<dbReference type="STRING" id="1457154.CAPSK01_000880"/>
<dbReference type="AlphaFoldDB" id="A0A084Y3W2"/>
<sequence>MNQASISKRISLTCPWTDRHVCPLDQLVIGRPGRLSANGPEGAGDPSFRVEQAADQEFDEGTTRTGWNCLQEEGDPLREQQANIGGKRPEGSSEIESDPSLTPGHLKSPGDAQEFSRRGNPFGISRRPRVSKLQTLNHTSWEFALDDRVLERR</sequence>
<proteinExistence type="predicted"/>